<feature type="chain" id="PRO_5040929934" evidence="2">
    <location>
        <begin position="19"/>
        <end position="235"/>
    </location>
</feature>
<evidence type="ECO:0000313" key="3">
    <source>
        <dbReference type="EMBL" id="KAJ5187544.1"/>
    </source>
</evidence>
<reference evidence="3" key="1">
    <citation type="submission" date="2022-11" db="EMBL/GenBank/DDBJ databases">
        <authorList>
            <person name="Petersen C."/>
        </authorList>
    </citation>
    <scope>NUCLEOTIDE SEQUENCE</scope>
    <source>
        <strain evidence="3">IBT 20477</strain>
    </source>
</reference>
<organism evidence="3 4">
    <name type="scientific">Penicillium cf. viridicatum</name>
    <dbReference type="NCBI Taxonomy" id="2972119"/>
    <lineage>
        <taxon>Eukaryota</taxon>
        <taxon>Fungi</taxon>
        <taxon>Dikarya</taxon>
        <taxon>Ascomycota</taxon>
        <taxon>Pezizomycotina</taxon>
        <taxon>Eurotiomycetes</taxon>
        <taxon>Eurotiomycetidae</taxon>
        <taxon>Eurotiales</taxon>
        <taxon>Aspergillaceae</taxon>
        <taxon>Penicillium</taxon>
    </lineage>
</organism>
<sequence>ARKTQVLISVLSWPCALAAVFTSLNGPQPWIQLIAITVSGTMPAFMLLFRYLKSGSQSYSLLEITIDGLVALLLVGVYISGVILLSTQKISEWESPWDYTIDRGLPQVYSNLSCVILSLLYLRTFSQGFFQKCIMPILKARRVNYTLCLVCDQSVDVPINQSQDVTISAAGQERPLGSADSLFGLYSDDVGSQLLLPESPSTTEAEGKQTTGIVSNNITEALGSQEQSSDMDARA</sequence>
<keyword evidence="1" id="KW-0812">Transmembrane</keyword>
<feature type="signal peptide" evidence="2">
    <location>
        <begin position="1"/>
        <end position="18"/>
    </location>
</feature>
<keyword evidence="1" id="KW-0472">Membrane</keyword>
<evidence type="ECO:0000256" key="2">
    <source>
        <dbReference type="SAM" id="SignalP"/>
    </source>
</evidence>
<keyword evidence="4" id="KW-1185">Reference proteome</keyword>
<proteinExistence type="predicted"/>
<feature type="transmembrane region" description="Helical" evidence="1">
    <location>
        <begin position="61"/>
        <end position="84"/>
    </location>
</feature>
<keyword evidence="2" id="KW-0732">Signal</keyword>
<feature type="transmembrane region" description="Helical" evidence="1">
    <location>
        <begin position="28"/>
        <end position="49"/>
    </location>
</feature>
<dbReference type="EMBL" id="JAPQKQ010000007">
    <property type="protein sequence ID" value="KAJ5187544.1"/>
    <property type="molecule type" value="Genomic_DNA"/>
</dbReference>
<evidence type="ECO:0000313" key="4">
    <source>
        <dbReference type="Proteomes" id="UP001150942"/>
    </source>
</evidence>
<dbReference type="Proteomes" id="UP001150942">
    <property type="component" value="Unassembled WGS sequence"/>
</dbReference>
<accession>A0A9W9IYT1</accession>
<evidence type="ECO:0000256" key="1">
    <source>
        <dbReference type="SAM" id="Phobius"/>
    </source>
</evidence>
<gene>
    <name evidence="3" type="ORF">N7449_010538</name>
</gene>
<dbReference type="AlphaFoldDB" id="A0A9W9IYT1"/>
<keyword evidence="1" id="KW-1133">Transmembrane helix</keyword>
<reference evidence="3" key="2">
    <citation type="journal article" date="2023" name="IMA Fungus">
        <title>Comparative genomic study of the Penicillium genus elucidates a diverse pangenome and 15 lateral gene transfer events.</title>
        <authorList>
            <person name="Petersen C."/>
            <person name="Sorensen T."/>
            <person name="Nielsen M.R."/>
            <person name="Sondergaard T.E."/>
            <person name="Sorensen J.L."/>
            <person name="Fitzpatrick D.A."/>
            <person name="Frisvad J.C."/>
            <person name="Nielsen K.L."/>
        </authorList>
    </citation>
    <scope>NUCLEOTIDE SEQUENCE</scope>
    <source>
        <strain evidence="3">IBT 20477</strain>
    </source>
</reference>
<name>A0A9W9IYT1_9EURO</name>
<dbReference type="OrthoDB" id="4345400at2759"/>
<comment type="caution">
    <text evidence="3">The sequence shown here is derived from an EMBL/GenBank/DDBJ whole genome shotgun (WGS) entry which is preliminary data.</text>
</comment>
<feature type="non-terminal residue" evidence="3">
    <location>
        <position position="1"/>
    </location>
</feature>
<protein>
    <submittedName>
        <fullName evidence="3">Uncharacterized protein</fullName>
    </submittedName>
</protein>